<dbReference type="AlphaFoldDB" id="A0A6P6XSK0"/>
<dbReference type="GO" id="GO:0071949">
    <property type="term" value="F:FAD binding"/>
    <property type="evidence" value="ECO:0007669"/>
    <property type="project" value="TreeGrafter"/>
</dbReference>
<evidence type="ECO:0000256" key="16">
    <source>
        <dbReference type="ARBA" id="ARBA00082958"/>
    </source>
</evidence>
<evidence type="ECO:0000256" key="3">
    <source>
        <dbReference type="ARBA" id="ARBA00022630"/>
    </source>
</evidence>
<comment type="cofactor">
    <cofactor evidence="1">
        <name>FAD</name>
        <dbReference type="ChEBI" id="CHEBI:57692"/>
    </cofactor>
</comment>
<dbReference type="OMA" id="ERYSMFI"/>
<keyword evidence="4" id="KW-0874">Quinone</keyword>
<organism evidence="18 19">
    <name type="scientific">Dermatophagoides pteronyssinus</name>
    <name type="common">European house dust mite</name>
    <dbReference type="NCBI Taxonomy" id="6956"/>
    <lineage>
        <taxon>Eukaryota</taxon>
        <taxon>Metazoa</taxon>
        <taxon>Ecdysozoa</taxon>
        <taxon>Arthropoda</taxon>
        <taxon>Chelicerata</taxon>
        <taxon>Arachnida</taxon>
        <taxon>Acari</taxon>
        <taxon>Acariformes</taxon>
        <taxon>Sarcoptiformes</taxon>
        <taxon>Astigmata</taxon>
        <taxon>Psoroptidia</taxon>
        <taxon>Analgoidea</taxon>
        <taxon>Pyroglyphidae</taxon>
        <taxon>Dermatophagoidinae</taxon>
        <taxon>Dermatophagoides</taxon>
    </lineage>
</organism>
<evidence type="ECO:0000256" key="5">
    <source>
        <dbReference type="ARBA" id="ARBA00022827"/>
    </source>
</evidence>
<dbReference type="Proteomes" id="UP000515146">
    <property type="component" value="Unplaced"/>
</dbReference>
<protein>
    <recommendedName>
        <fullName evidence="15">Sulfide:quinone oxidoreductase, mitochondrial</fullName>
        <ecNumber evidence="14">1.8.5.8</ecNumber>
    </recommendedName>
    <alternativeName>
        <fullName evidence="16">Sulfide quinone oxidoreductase</fullName>
    </alternativeName>
</protein>
<evidence type="ECO:0000256" key="6">
    <source>
        <dbReference type="ARBA" id="ARBA00022946"/>
    </source>
</evidence>
<dbReference type="PANTHER" id="PTHR10632">
    <property type="entry name" value="SULFIDE:QUINONE OXIDOREDUCTASE"/>
    <property type="match status" value="1"/>
</dbReference>
<comment type="catalytic activity">
    <reaction evidence="10">
        <text>ubiquinone-10 + hydrogen sulfide + glutathione + H(+) = S-sulfanylglutathione + ubiquinol-10</text>
        <dbReference type="Rhea" id="RHEA:62608"/>
        <dbReference type="ChEBI" id="CHEBI:15378"/>
        <dbReference type="ChEBI" id="CHEBI:29919"/>
        <dbReference type="ChEBI" id="CHEBI:46245"/>
        <dbReference type="ChEBI" id="CHEBI:57925"/>
        <dbReference type="ChEBI" id="CHEBI:58905"/>
        <dbReference type="ChEBI" id="CHEBI:64183"/>
    </reaction>
    <physiologicalReaction direction="left-to-right" evidence="10">
        <dbReference type="Rhea" id="RHEA:62609"/>
    </physiologicalReaction>
</comment>
<dbReference type="GO" id="GO:0070224">
    <property type="term" value="F:sulfide:quinone oxidoreductase activity"/>
    <property type="evidence" value="ECO:0007669"/>
    <property type="project" value="TreeGrafter"/>
</dbReference>
<gene>
    <name evidence="19" type="primary">LOC113790845</name>
</gene>
<evidence type="ECO:0000256" key="2">
    <source>
        <dbReference type="ARBA" id="ARBA00004173"/>
    </source>
</evidence>
<keyword evidence="7" id="KW-0560">Oxidoreductase</keyword>
<dbReference type="GO" id="GO:0005739">
    <property type="term" value="C:mitochondrion"/>
    <property type="evidence" value="ECO:0007669"/>
    <property type="project" value="UniProtKB-SubCell"/>
</dbReference>
<evidence type="ECO:0000256" key="12">
    <source>
        <dbReference type="ARBA" id="ARBA00059167"/>
    </source>
</evidence>
<dbReference type="GeneID" id="113790845"/>
<keyword evidence="6" id="KW-0809">Transit peptide</keyword>
<sequence>MINLSTLQLKMFHNGMIVGRIVTRNMATMPVDVPKKSYELVIVGGGAGGLSIASRFVRYLRALKKPPNSIAVIEPRDTHFYQPLWTLVGAGIKDLSESGRPMAQVMPKGVDWIKEACSKIDPESKSVILSGATGTVNYRYLVVAAGINIDWDKVEGLLPALEQPNNGVCSNYSDRYVMRTWQTMKQFQGGNAIFTMPNTPIKCAGAPQKIMYLTDAHLCKNGVRDRTKITYYTSLPAVFSSKPYSDALTELCRKRDLNIMTRHNLVRVDSQKRLAYFEHLDRLDDPLSEVKYDMLHVTPPMSAPKFLKSLANDTSNGFVAVDPQTLQHVQYEDIFALGDCSSLPTSKTAAAIALQNSILAKNLLQYIQYKESDNIGGSKLKFKAIYNGYSSCPIVTGNERCIMAEFDYDFKPLETFPFDQSKERRTMFLTKKYMLPFVYWNAMLKGYWSGPSIFRKIMHLGFK</sequence>
<dbReference type="FunFam" id="3.50.50.60:FF:000034">
    <property type="entry name" value="sulfide:quinone oxidoreductase, mitochondrial"/>
    <property type="match status" value="1"/>
</dbReference>
<evidence type="ECO:0000313" key="18">
    <source>
        <dbReference type="Proteomes" id="UP000515146"/>
    </source>
</evidence>
<evidence type="ECO:0000256" key="9">
    <source>
        <dbReference type="ARBA" id="ARBA00051038"/>
    </source>
</evidence>
<evidence type="ECO:0000259" key="17">
    <source>
        <dbReference type="Pfam" id="PF07992"/>
    </source>
</evidence>
<dbReference type="KEGG" id="dpte:113790845"/>
<evidence type="ECO:0000256" key="15">
    <source>
        <dbReference type="ARBA" id="ARBA00070160"/>
    </source>
</evidence>
<evidence type="ECO:0000256" key="14">
    <source>
        <dbReference type="ARBA" id="ARBA00066447"/>
    </source>
</evidence>
<feature type="domain" description="FAD/NAD(P)-binding" evidence="17">
    <location>
        <begin position="39"/>
        <end position="147"/>
    </location>
</feature>
<comment type="similarity">
    <text evidence="13">Belongs to the SQRD family.</text>
</comment>
<dbReference type="RefSeq" id="XP_027196355.1">
    <property type="nucleotide sequence ID" value="XM_027340554.1"/>
</dbReference>
<dbReference type="InterPro" id="IPR015904">
    <property type="entry name" value="Sulphide_quinone_reductase"/>
</dbReference>
<evidence type="ECO:0000256" key="10">
    <source>
        <dbReference type="ARBA" id="ARBA00052810"/>
    </source>
</evidence>
<dbReference type="Gene3D" id="3.50.50.60">
    <property type="entry name" value="FAD/NAD(P)-binding domain"/>
    <property type="match status" value="2"/>
</dbReference>
<reference evidence="19" key="1">
    <citation type="submission" date="2025-08" db="UniProtKB">
        <authorList>
            <consortium name="RefSeq"/>
        </authorList>
    </citation>
    <scope>IDENTIFICATION</scope>
    <source>
        <strain evidence="19">Airmid</strain>
    </source>
</reference>
<dbReference type="SUPFAM" id="SSF51905">
    <property type="entry name" value="FAD/NAD(P)-binding domain"/>
    <property type="match status" value="2"/>
</dbReference>
<dbReference type="FunCoup" id="A0A6P6XSK0">
    <property type="interactions" value="362"/>
</dbReference>
<dbReference type="InParanoid" id="A0A6P6XSK0"/>
<comment type="catalytic activity">
    <reaction evidence="11">
        <text>a quinone + hydrogen sulfide + glutathione + H(+) = S-sulfanylglutathione + a quinol</text>
        <dbReference type="Rhea" id="RHEA:55156"/>
        <dbReference type="ChEBI" id="CHEBI:15378"/>
        <dbReference type="ChEBI" id="CHEBI:24646"/>
        <dbReference type="ChEBI" id="CHEBI:29919"/>
        <dbReference type="ChEBI" id="CHEBI:57925"/>
        <dbReference type="ChEBI" id="CHEBI:58905"/>
        <dbReference type="ChEBI" id="CHEBI:132124"/>
        <dbReference type="EC" id="1.8.5.8"/>
    </reaction>
    <physiologicalReaction direction="left-to-right" evidence="11">
        <dbReference type="Rhea" id="RHEA:55157"/>
    </physiologicalReaction>
</comment>
<dbReference type="InterPro" id="IPR036188">
    <property type="entry name" value="FAD/NAD-bd_sf"/>
</dbReference>
<dbReference type="CTD" id="58472"/>
<evidence type="ECO:0000256" key="13">
    <source>
        <dbReference type="ARBA" id="ARBA00060891"/>
    </source>
</evidence>
<keyword evidence="8" id="KW-0496">Mitochondrion</keyword>
<comment type="function">
    <text evidence="12">Catalyzes the oxidation of hydrogen sulfide with the help of a quinone, such as ubiquinone-10, giving rise to thiosulfate and ultimately to sulfane (molecular sulfur) atoms. Requires an additional electron acceptor; can use sulfite, sulfide or cyanide (in vitro). It is believed the in vivo electron acceptor is glutathione.</text>
</comment>
<keyword evidence="18" id="KW-1185">Reference proteome</keyword>
<name>A0A6P6XSK0_DERPT</name>
<evidence type="ECO:0000256" key="7">
    <source>
        <dbReference type="ARBA" id="ARBA00023002"/>
    </source>
</evidence>
<evidence type="ECO:0000256" key="1">
    <source>
        <dbReference type="ARBA" id="ARBA00001974"/>
    </source>
</evidence>
<dbReference type="EC" id="1.8.5.8" evidence="14"/>
<accession>A0A6P6XSK0</accession>
<evidence type="ECO:0000256" key="8">
    <source>
        <dbReference type="ARBA" id="ARBA00023128"/>
    </source>
</evidence>
<comment type="catalytic activity">
    <reaction evidence="9">
        <text>ubiquinone-10 + hydrogen sulfide + sulfite + 2 H(+) = ubiquinol-10 + thiosulfate</text>
        <dbReference type="Rhea" id="RHEA:38359"/>
        <dbReference type="ChEBI" id="CHEBI:15378"/>
        <dbReference type="ChEBI" id="CHEBI:17359"/>
        <dbReference type="ChEBI" id="CHEBI:29919"/>
        <dbReference type="ChEBI" id="CHEBI:33542"/>
        <dbReference type="ChEBI" id="CHEBI:46245"/>
        <dbReference type="ChEBI" id="CHEBI:64183"/>
    </reaction>
    <physiologicalReaction direction="left-to-right" evidence="9">
        <dbReference type="Rhea" id="RHEA:38360"/>
    </physiologicalReaction>
</comment>
<dbReference type="InterPro" id="IPR023753">
    <property type="entry name" value="FAD/NAD-binding_dom"/>
</dbReference>
<dbReference type="GO" id="GO:0070221">
    <property type="term" value="P:sulfide oxidation, using sulfide:quinone oxidoreductase"/>
    <property type="evidence" value="ECO:0007669"/>
    <property type="project" value="TreeGrafter"/>
</dbReference>
<dbReference type="PANTHER" id="PTHR10632:SF2">
    <property type="entry name" value="SULFIDE:QUINONE OXIDOREDUCTASE, MITOCHONDRIAL"/>
    <property type="match status" value="1"/>
</dbReference>
<dbReference type="Pfam" id="PF07992">
    <property type="entry name" value="Pyr_redox_2"/>
    <property type="match status" value="1"/>
</dbReference>
<dbReference type="GO" id="GO:0048038">
    <property type="term" value="F:quinone binding"/>
    <property type="evidence" value="ECO:0007669"/>
    <property type="project" value="UniProtKB-KW"/>
</dbReference>
<evidence type="ECO:0000256" key="11">
    <source>
        <dbReference type="ARBA" id="ARBA00052986"/>
    </source>
</evidence>
<evidence type="ECO:0000313" key="19">
    <source>
        <dbReference type="RefSeq" id="XP_027196355.1"/>
    </source>
</evidence>
<dbReference type="GO" id="GO:0106436">
    <property type="term" value="F:glutathione-dependent sulfide quinone oxidoreductase activity"/>
    <property type="evidence" value="ECO:0007669"/>
    <property type="project" value="UniProtKB-EC"/>
</dbReference>
<evidence type="ECO:0000256" key="4">
    <source>
        <dbReference type="ARBA" id="ARBA00022719"/>
    </source>
</evidence>
<keyword evidence="3" id="KW-0285">Flavoprotein</keyword>
<keyword evidence="5" id="KW-0274">FAD</keyword>
<proteinExistence type="inferred from homology"/>
<comment type="subcellular location">
    <subcellularLocation>
        <location evidence="2">Mitochondrion</location>
    </subcellularLocation>
</comment>
<dbReference type="OrthoDB" id="5376590at2759"/>